<organism evidence="1 2">
    <name type="scientific">Trametes cubensis</name>
    <dbReference type="NCBI Taxonomy" id="1111947"/>
    <lineage>
        <taxon>Eukaryota</taxon>
        <taxon>Fungi</taxon>
        <taxon>Dikarya</taxon>
        <taxon>Basidiomycota</taxon>
        <taxon>Agaricomycotina</taxon>
        <taxon>Agaricomycetes</taxon>
        <taxon>Polyporales</taxon>
        <taxon>Polyporaceae</taxon>
        <taxon>Trametes</taxon>
    </lineage>
</organism>
<accession>A0AAD7TH32</accession>
<dbReference type="EMBL" id="JAPEVG010001017">
    <property type="protein sequence ID" value="KAJ8454233.1"/>
    <property type="molecule type" value="Genomic_DNA"/>
</dbReference>
<gene>
    <name evidence="1" type="ORF">ONZ51_g13146</name>
</gene>
<evidence type="ECO:0000313" key="1">
    <source>
        <dbReference type="EMBL" id="KAJ8454233.1"/>
    </source>
</evidence>
<sequence>MRLFAIGSRTIASRASLFPPVPSPSSPPLTTFVDVARSPSISPFLSLHWRVLDRDGSFYRHISAGVHDEWERSSQQARLNLFSPRLIDARAPLSTIPSPAPFLRLRSYLSASLLAIALTIVGRHHMKVRRSASVAERLRKYRFEAATLLRYPFTRSAQSLFDLVWSLSATAAVWLPLYDLAAVLFP</sequence>
<reference evidence="1" key="1">
    <citation type="submission" date="2022-11" db="EMBL/GenBank/DDBJ databases">
        <title>Genome Sequence of Cubamyces cubensis.</title>
        <authorList>
            <person name="Buettner E."/>
        </authorList>
    </citation>
    <scope>NUCLEOTIDE SEQUENCE</scope>
    <source>
        <strain evidence="1">MPL-01</strain>
    </source>
</reference>
<name>A0AAD7TH32_9APHY</name>
<dbReference type="AlphaFoldDB" id="A0AAD7TH32"/>
<evidence type="ECO:0000313" key="2">
    <source>
        <dbReference type="Proteomes" id="UP001215151"/>
    </source>
</evidence>
<proteinExistence type="predicted"/>
<keyword evidence="2" id="KW-1185">Reference proteome</keyword>
<dbReference type="Proteomes" id="UP001215151">
    <property type="component" value="Unassembled WGS sequence"/>
</dbReference>
<comment type="caution">
    <text evidence="1">The sequence shown here is derived from an EMBL/GenBank/DDBJ whole genome shotgun (WGS) entry which is preliminary data.</text>
</comment>
<protein>
    <submittedName>
        <fullName evidence="1">Uncharacterized protein</fullName>
    </submittedName>
</protein>